<dbReference type="AlphaFoldDB" id="A0A414I8R6"/>
<dbReference type="Proteomes" id="UP000284644">
    <property type="component" value="Unassembled WGS sequence"/>
</dbReference>
<dbReference type="InterPro" id="IPR017853">
    <property type="entry name" value="GH"/>
</dbReference>
<keyword evidence="2" id="KW-0732">Signal</keyword>
<reference evidence="4 6" key="1">
    <citation type="submission" date="2018-08" db="EMBL/GenBank/DDBJ databases">
        <title>A genome reference for cultivated species of the human gut microbiota.</title>
        <authorList>
            <person name="Zou Y."/>
            <person name="Xue W."/>
            <person name="Luo G."/>
        </authorList>
    </citation>
    <scope>NUCLEOTIDE SEQUENCE [LARGE SCALE GENOMIC DNA]</scope>
    <source>
        <strain evidence="4 6">AM29-25AC</strain>
    </source>
</reference>
<dbReference type="InterPro" id="IPR053161">
    <property type="entry name" value="Ulvan_degrading_GH"/>
</dbReference>
<sequence>MAKKKLALFLAGIMLMGSLSVPVWASDDTLNSVDLAAFADPGMNYRPGVRWWWPGGAVDEDTLKKEIDYLAENGFGYVEINPFQVSTILEGDEEKVTSIYTPEFYQLLETAVSYCEEKGITVDLNMGSGWNANSGDVTYDESMGNMALGRNTVTAAEAKETIEIPAAERSSFYVGDAAKGEWENSSVKLQGILVAELTGENGTDFVEGEGTFGPKPSYEEVYNADGSVSKSYDTQVVLNPDNSYFIEADDAQIQDGKLVLSDDIKNKLSDDKNYEITAMYYIPSGGKGIDCAEDWYVVDHMDAEKVADYMNDWLGNENLSAILEKHQNVRAAFNDSYEFYSDIYYTEAMEELAKDSENNGLGYDFSKYLPTIYKQYSAAPYYMGLGTTDTYLTYTTNDDEKARITYDYNTLINKKFQEGMAAFQKGANDSGLLYRQEAYNPPIDTIGSAQYIDIPETEQSDEYNLIRTSSGAHLYGKNYVTCEQFTLGCTPLANSLEQMKIGYDIMATSGVNNFFYHGYMYEYGVDSEEYGEMGWAPFPSIGINMTDRNTLSGYFSEMNAYAARVNYLMQQGTVSKDVAYYMPFNGSLSETDAVKTMNTDGIAWDAINDSSIVAENTTVQDGQIVVNNGNMEYDALVVEAASVPEATMEKIAELAENGANIIFYGSTPEKQPGYCDGNYAEADAKTAEAAQKAVENGAVVAATTEDFSAALEEKTSPEVSYEDNENVRFIRRTLDDGSELVYIRNISAEDNTITVDVSEEYGNCYFLNQSNGKVYAAEKQEDGKITFTMDASNDKLSGMSGEGVNSMAIALLCEKGDASLDESAVSGGTPKCLDQTESTDTREVTVNSLTVGDKTYTENVVGKWNSDDFQNGELKNSDKTGVYTGTVTLDALGDGQKAVLTISDVYTAASIKVNGTDVGDLLYAPWTLDITDAVKEGENTIEISVTPRKYNAIHTDATTEELIDTGFAGTATVEIQ</sequence>
<protein>
    <submittedName>
        <fullName evidence="5">Glycosyl hydrolases family 2, sugar binding domain</fullName>
    </submittedName>
</protein>
<feature type="chain" id="PRO_5042369013" evidence="2">
    <location>
        <begin position="26"/>
        <end position="976"/>
    </location>
</feature>
<evidence type="ECO:0000256" key="1">
    <source>
        <dbReference type="ARBA" id="ARBA00022801"/>
    </source>
</evidence>
<keyword evidence="7" id="KW-1185">Reference proteome</keyword>
<feature type="domain" description="Beta-mannosidase-like galactose-binding" evidence="3">
    <location>
        <begin position="878"/>
        <end position="951"/>
    </location>
</feature>
<dbReference type="PANTHER" id="PTHR36848:SF2">
    <property type="entry name" value="SECRETED PROTEIN"/>
    <property type="match status" value="1"/>
</dbReference>
<accession>A0A414I8R6</accession>
<dbReference type="EMBL" id="QSJW01000004">
    <property type="protein sequence ID" value="RHE13116.1"/>
    <property type="molecule type" value="Genomic_DNA"/>
</dbReference>
<dbReference type="InterPro" id="IPR054593">
    <property type="entry name" value="Beta-mannosidase-like_N2"/>
</dbReference>
<evidence type="ECO:0000313" key="4">
    <source>
        <dbReference type="EMBL" id="RHE13116.1"/>
    </source>
</evidence>
<evidence type="ECO:0000313" key="5">
    <source>
        <dbReference type="EMBL" id="VUX21704.1"/>
    </source>
</evidence>
<dbReference type="RefSeq" id="WP_118045227.1">
    <property type="nucleotide sequence ID" value="NZ_CABHNB010000044.1"/>
</dbReference>
<name>A0A414I8R6_9FIRM</name>
<reference evidence="5 7" key="2">
    <citation type="submission" date="2019-07" db="EMBL/GenBank/DDBJ databases">
        <authorList>
            <person name="Hibberd C M."/>
            <person name="Gehrig L. J."/>
            <person name="Chang H.-W."/>
            <person name="Venkatesh S."/>
        </authorList>
    </citation>
    <scope>NUCLEOTIDE SEQUENCE [LARGE SCALE GENOMIC DNA]</scope>
    <source>
        <strain evidence="5">Ruminococcus_obeum_SSTS_Bg7063</strain>
    </source>
</reference>
<dbReference type="Proteomes" id="UP000409147">
    <property type="component" value="Unassembled WGS sequence"/>
</dbReference>
<feature type="signal peptide" evidence="2">
    <location>
        <begin position="1"/>
        <end position="25"/>
    </location>
</feature>
<dbReference type="Pfam" id="PF22666">
    <property type="entry name" value="Glyco_hydro_2_N2"/>
    <property type="match status" value="1"/>
</dbReference>
<evidence type="ECO:0000259" key="3">
    <source>
        <dbReference type="Pfam" id="PF22666"/>
    </source>
</evidence>
<dbReference type="SUPFAM" id="SSF51445">
    <property type="entry name" value="(Trans)glycosidases"/>
    <property type="match status" value="1"/>
</dbReference>
<evidence type="ECO:0000256" key="2">
    <source>
        <dbReference type="SAM" id="SignalP"/>
    </source>
</evidence>
<keyword evidence="1 5" id="KW-0378">Hydrolase</keyword>
<dbReference type="InterPro" id="IPR008979">
    <property type="entry name" value="Galactose-bd-like_sf"/>
</dbReference>
<dbReference type="SUPFAM" id="SSF49785">
    <property type="entry name" value="Galactose-binding domain-like"/>
    <property type="match status" value="1"/>
</dbReference>
<evidence type="ECO:0000313" key="6">
    <source>
        <dbReference type="Proteomes" id="UP000284644"/>
    </source>
</evidence>
<organism evidence="4 6">
    <name type="scientific">Blautia obeum</name>
    <dbReference type="NCBI Taxonomy" id="40520"/>
    <lineage>
        <taxon>Bacteria</taxon>
        <taxon>Bacillati</taxon>
        <taxon>Bacillota</taxon>
        <taxon>Clostridia</taxon>
        <taxon>Lachnospirales</taxon>
        <taxon>Lachnospiraceae</taxon>
        <taxon>Blautia</taxon>
    </lineage>
</organism>
<dbReference type="PANTHER" id="PTHR36848">
    <property type="entry name" value="DNA-BINDING PROTEIN (PUTATIVE SECRETED PROTEIN)-RELATED"/>
    <property type="match status" value="1"/>
</dbReference>
<dbReference type="GO" id="GO:0004553">
    <property type="term" value="F:hydrolase activity, hydrolyzing O-glycosyl compounds"/>
    <property type="evidence" value="ECO:0007669"/>
    <property type="project" value="UniProtKB-ARBA"/>
</dbReference>
<gene>
    <name evidence="4" type="ORF">DW767_07045</name>
    <name evidence="5" type="ORF">ROSSTS7063_03257</name>
</gene>
<dbReference type="Pfam" id="PF17132">
    <property type="entry name" value="Glyco_hydro_106"/>
    <property type="match status" value="1"/>
</dbReference>
<dbReference type="EMBL" id="CABHNB010000044">
    <property type="protein sequence ID" value="VUX21704.1"/>
    <property type="molecule type" value="Genomic_DNA"/>
</dbReference>
<dbReference type="Gene3D" id="2.60.120.260">
    <property type="entry name" value="Galactose-binding domain-like"/>
    <property type="match status" value="1"/>
</dbReference>
<evidence type="ECO:0000313" key="7">
    <source>
        <dbReference type="Proteomes" id="UP000409147"/>
    </source>
</evidence>
<proteinExistence type="predicted"/>